<dbReference type="InterPro" id="IPR036371">
    <property type="entry name" value="TPK_B1-bd_sf"/>
</dbReference>
<dbReference type="GO" id="GO:0009229">
    <property type="term" value="P:thiamine diphosphate biosynthetic process"/>
    <property type="evidence" value="ECO:0007669"/>
    <property type="project" value="InterPro"/>
</dbReference>
<name>A0A2T0X4Y5_9RHOB</name>
<dbReference type="InterPro" id="IPR007373">
    <property type="entry name" value="Thiamin_PyroPKinase_B1-bd"/>
</dbReference>
<dbReference type="GO" id="GO:0030975">
    <property type="term" value="F:thiamine binding"/>
    <property type="evidence" value="ECO:0007669"/>
    <property type="project" value="InterPro"/>
</dbReference>
<evidence type="ECO:0000256" key="2">
    <source>
        <dbReference type="ARBA" id="ARBA00022741"/>
    </source>
</evidence>
<keyword evidence="1" id="KW-0808">Transferase</keyword>
<dbReference type="RefSeq" id="WP_106262283.1">
    <property type="nucleotide sequence ID" value="NZ_PVTQ01000001.1"/>
</dbReference>
<organism evidence="8 9">
    <name type="scientific">Donghicola tyrosinivorans</name>
    <dbReference type="NCBI Taxonomy" id="1652492"/>
    <lineage>
        <taxon>Bacteria</taxon>
        <taxon>Pseudomonadati</taxon>
        <taxon>Pseudomonadota</taxon>
        <taxon>Alphaproteobacteria</taxon>
        <taxon>Rhodobacterales</taxon>
        <taxon>Roseobacteraceae</taxon>
        <taxon>Donghicola</taxon>
    </lineage>
</organism>
<proteinExistence type="predicted"/>
<dbReference type="Gene3D" id="3.40.50.10240">
    <property type="entry name" value="Thiamin pyrophosphokinase, catalytic domain"/>
    <property type="match status" value="1"/>
</dbReference>
<evidence type="ECO:0000313" key="9">
    <source>
        <dbReference type="Proteomes" id="UP000238392"/>
    </source>
</evidence>
<reference evidence="8 9" key="1">
    <citation type="submission" date="2018-03" db="EMBL/GenBank/DDBJ databases">
        <title>Genomic Encyclopedia of Archaeal and Bacterial Type Strains, Phase II (KMG-II): from individual species to whole genera.</title>
        <authorList>
            <person name="Goeker M."/>
        </authorList>
    </citation>
    <scope>NUCLEOTIDE SEQUENCE [LARGE SCALE GENOMIC DNA]</scope>
    <source>
        <strain evidence="8 9">DSM 100212</strain>
    </source>
</reference>
<dbReference type="GO" id="GO:0005524">
    <property type="term" value="F:ATP binding"/>
    <property type="evidence" value="ECO:0007669"/>
    <property type="project" value="UniProtKB-KW"/>
</dbReference>
<accession>A0A2T0X4Y5</accession>
<feature type="domain" description="Thiamin pyrophosphokinase catalytic" evidence="6">
    <location>
        <begin position="31"/>
        <end position="123"/>
    </location>
</feature>
<dbReference type="GO" id="GO:0004788">
    <property type="term" value="F:thiamine diphosphokinase activity"/>
    <property type="evidence" value="ECO:0007669"/>
    <property type="project" value="UniProtKB-UniRule"/>
</dbReference>
<keyword evidence="3 8" id="KW-0418">Kinase</keyword>
<dbReference type="InterPro" id="IPR007371">
    <property type="entry name" value="TPK_catalytic"/>
</dbReference>
<dbReference type="InterPro" id="IPR053149">
    <property type="entry name" value="TPK"/>
</dbReference>
<evidence type="ECO:0000259" key="6">
    <source>
        <dbReference type="Pfam" id="PF04263"/>
    </source>
</evidence>
<dbReference type="SUPFAM" id="SSF63862">
    <property type="entry name" value="Thiamin pyrophosphokinase, substrate-binding domain"/>
    <property type="match status" value="1"/>
</dbReference>
<evidence type="ECO:0000256" key="3">
    <source>
        <dbReference type="ARBA" id="ARBA00022777"/>
    </source>
</evidence>
<dbReference type="EMBL" id="PVTQ01000001">
    <property type="protein sequence ID" value="PRY94000.1"/>
    <property type="molecule type" value="Genomic_DNA"/>
</dbReference>
<dbReference type="PANTHER" id="PTHR41299:SF1">
    <property type="entry name" value="THIAMINE PYROPHOSPHOKINASE"/>
    <property type="match status" value="1"/>
</dbReference>
<dbReference type="Pfam" id="PF04263">
    <property type="entry name" value="TPK_catalytic"/>
    <property type="match status" value="1"/>
</dbReference>
<dbReference type="OrthoDB" id="7057856at2"/>
<dbReference type="EC" id="2.7.6.2" evidence="5"/>
<dbReference type="InterPro" id="IPR006282">
    <property type="entry name" value="Thi_PPkinase"/>
</dbReference>
<evidence type="ECO:0000256" key="1">
    <source>
        <dbReference type="ARBA" id="ARBA00022679"/>
    </source>
</evidence>
<comment type="caution">
    <text evidence="8">The sequence shown here is derived from an EMBL/GenBank/DDBJ whole genome shotgun (WGS) entry which is preliminary data.</text>
</comment>
<sequence length="229" mass="24862">MPRIVHELSPISLLGGGNVEQSDLIFANDYAPRLIAADGGADSAVSFGWLPETVIGDFDSLTEKTRQILGSQRLFQIAEQDSTDFDKCLRSIDAPLILGMGFTGRRHDHTLAALSTLAARADKRCVLFAEEDLIFLAPPRISLDLPEGMRFSLYPLGPVNGTSEGLHWPIDGIPMAPNGRVGTSNKVSGPVRLTFDAPHMLILVPKEARDKILAALLEEPSKWPDPAAR</sequence>
<dbReference type="PANTHER" id="PTHR41299">
    <property type="entry name" value="THIAMINE PYROPHOSPHOKINASE"/>
    <property type="match status" value="1"/>
</dbReference>
<dbReference type="GO" id="GO:0016301">
    <property type="term" value="F:kinase activity"/>
    <property type="evidence" value="ECO:0007669"/>
    <property type="project" value="UniProtKB-KW"/>
</dbReference>
<evidence type="ECO:0000256" key="4">
    <source>
        <dbReference type="ARBA" id="ARBA00022840"/>
    </source>
</evidence>
<evidence type="ECO:0000313" key="8">
    <source>
        <dbReference type="EMBL" id="PRY94000.1"/>
    </source>
</evidence>
<gene>
    <name evidence="8" type="ORF">CLV74_101130</name>
</gene>
<dbReference type="CDD" id="cd07995">
    <property type="entry name" value="TPK"/>
    <property type="match status" value="1"/>
</dbReference>
<keyword evidence="4" id="KW-0067">ATP-binding</keyword>
<evidence type="ECO:0000256" key="5">
    <source>
        <dbReference type="NCBIfam" id="TIGR01378"/>
    </source>
</evidence>
<dbReference type="AlphaFoldDB" id="A0A2T0X4Y5"/>
<dbReference type="Pfam" id="PF04265">
    <property type="entry name" value="TPK_B1_binding"/>
    <property type="match status" value="1"/>
</dbReference>
<dbReference type="InterPro" id="IPR036759">
    <property type="entry name" value="TPK_catalytic_sf"/>
</dbReference>
<dbReference type="SUPFAM" id="SSF63999">
    <property type="entry name" value="Thiamin pyrophosphokinase, catalytic domain"/>
    <property type="match status" value="1"/>
</dbReference>
<feature type="domain" description="Thiamin pyrophosphokinase thiamin-binding" evidence="7">
    <location>
        <begin position="147"/>
        <end position="198"/>
    </location>
</feature>
<keyword evidence="2" id="KW-0547">Nucleotide-binding</keyword>
<dbReference type="NCBIfam" id="TIGR01378">
    <property type="entry name" value="thi_PPkinase"/>
    <property type="match status" value="1"/>
</dbReference>
<dbReference type="Proteomes" id="UP000238392">
    <property type="component" value="Unassembled WGS sequence"/>
</dbReference>
<protein>
    <recommendedName>
        <fullName evidence="5">Thiamine diphosphokinase</fullName>
        <ecNumber evidence="5">2.7.6.2</ecNumber>
    </recommendedName>
</protein>
<evidence type="ECO:0000259" key="7">
    <source>
        <dbReference type="Pfam" id="PF04265"/>
    </source>
</evidence>
<dbReference type="GO" id="GO:0006772">
    <property type="term" value="P:thiamine metabolic process"/>
    <property type="evidence" value="ECO:0007669"/>
    <property type="project" value="UniProtKB-UniRule"/>
</dbReference>
<keyword evidence="9" id="KW-1185">Reference proteome</keyword>